<evidence type="ECO:0000256" key="2">
    <source>
        <dbReference type="ARBA" id="ARBA00023152"/>
    </source>
</evidence>
<dbReference type="SUPFAM" id="SSF53697">
    <property type="entry name" value="SIS domain"/>
    <property type="match status" value="1"/>
</dbReference>
<dbReference type="GO" id="GO:0005829">
    <property type="term" value="C:cytosol"/>
    <property type="evidence" value="ECO:0007669"/>
    <property type="project" value="TreeGrafter"/>
</dbReference>
<accession>A0A5R8WN39</accession>
<dbReference type="PRINTS" id="PR00662">
    <property type="entry name" value="G6PISOMERASE"/>
</dbReference>
<dbReference type="EC" id="5.3.1.9" evidence="4"/>
<dbReference type="GO" id="GO:0004347">
    <property type="term" value="F:glucose-6-phosphate isomerase activity"/>
    <property type="evidence" value="ECO:0007669"/>
    <property type="project" value="UniProtKB-EC"/>
</dbReference>
<keyword evidence="1 4" id="KW-0312">Gluconeogenesis</keyword>
<dbReference type="AlphaFoldDB" id="A0A5R8WN39"/>
<comment type="pathway">
    <text evidence="4">Carbohydrate degradation; glycolysis; D-glyceraldehyde 3-phosphate and glycerone phosphate from D-glucose: step 2/4.</text>
</comment>
<keyword evidence="6" id="KW-1185">Reference proteome</keyword>
<keyword evidence="2 4" id="KW-0324">Glycolysis</keyword>
<dbReference type="GO" id="GO:0051156">
    <property type="term" value="P:glucose 6-phosphate metabolic process"/>
    <property type="evidence" value="ECO:0007669"/>
    <property type="project" value="TreeGrafter"/>
</dbReference>
<dbReference type="GO" id="GO:0006094">
    <property type="term" value="P:gluconeogenesis"/>
    <property type="evidence" value="ECO:0007669"/>
    <property type="project" value="UniProtKB-KW"/>
</dbReference>
<keyword evidence="3 4" id="KW-0413">Isomerase</keyword>
<evidence type="ECO:0000256" key="1">
    <source>
        <dbReference type="ARBA" id="ARBA00022432"/>
    </source>
</evidence>
<gene>
    <name evidence="5" type="ORF">FDY95_16140</name>
</gene>
<proteinExistence type="inferred from homology"/>
<reference evidence="5 6" key="1">
    <citation type="submission" date="2019-05" db="EMBL/GenBank/DDBJ databases">
        <title>Hymenobacter edaphi sp. nov., isolated from abandoned arsenic-contaminated farmland soil.</title>
        <authorList>
            <person name="Nie L."/>
        </authorList>
    </citation>
    <scope>NUCLEOTIDE SEQUENCE [LARGE SCALE GENOMIC DNA]</scope>
    <source>
        <strain evidence="5 6">1-3-3-8</strain>
    </source>
</reference>
<name>A0A5R8WN39_9BACT</name>
<sequence length="569" mass="60877">MGETQQPVAIPAAALHLGPYQAAVDAKLAEFNAKNFTAGFWQKQADLWVQDAQAQAELRAFMGWLRVAETMQQAVPEINAFVQEVKAAGFTHVIVMGMGGSSMAPIVFEKSFPKSAEGLEMLVLDTTDPGTVQQIEKAVPLATTLCIVASKSGTTAEPLAFGDYFYDRIKAIKGDKAGENFVAITDPGSKFIATAESLGYRRVFLNFTEVGGRFSALSYFGLVPAALYGIDIEELLRRAVGMMAANGASGDVAHNPGLELGVTLGVLAQQGRDKLTLITPPSLSDLGLWLEQLIAESTGKHGVGILPVAGEPLADASLYGSDRVFVYVGYEGQPDEENQEQLQALQAAGHPVISILMHDALDLGQEFFRWEVATAVASAVLEINPFDQPNVQAAKTATDKLMKEVAEKGSLPQEEKTLAADGLSYYGGSAATDAKALLSSFFQAQPGDYVSIQAYLTETPELNAAIAELRATLQQRLHAATTFGYGPRFLHSTGQYHKGGPNTGLFLQLTADNNPDLPLPGRSYTFGTLKNAQAQGDLEALRSYDRRTLRVDLGANALEGVKKLTAALK</sequence>
<dbReference type="GO" id="GO:0048029">
    <property type="term" value="F:monosaccharide binding"/>
    <property type="evidence" value="ECO:0007669"/>
    <property type="project" value="TreeGrafter"/>
</dbReference>
<dbReference type="GO" id="GO:0097367">
    <property type="term" value="F:carbohydrate derivative binding"/>
    <property type="evidence" value="ECO:0007669"/>
    <property type="project" value="InterPro"/>
</dbReference>
<comment type="caution">
    <text evidence="5">The sequence shown here is derived from an EMBL/GenBank/DDBJ whole genome shotgun (WGS) entry which is preliminary data.</text>
</comment>
<dbReference type="GO" id="GO:0006096">
    <property type="term" value="P:glycolytic process"/>
    <property type="evidence" value="ECO:0007669"/>
    <property type="project" value="UniProtKB-UniPathway"/>
</dbReference>
<dbReference type="UniPathway" id="UPA00109">
    <property type="reaction ID" value="UER00181"/>
</dbReference>
<evidence type="ECO:0000313" key="6">
    <source>
        <dbReference type="Proteomes" id="UP000305517"/>
    </source>
</evidence>
<dbReference type="OrthoDB" id="140919at2"/>
<evidence type="ECO:0000256" key="3">
    <source>
        <dbReference type="ARBA" id="ARBA00023235"/>
    </source>
</evidence>
<comment type="catalytic activity">
    <reaction evidence="4">
        <text>alpha-D-glucose 6-phosphate = beta-D-fructose 6-phosphate</text>
        <dbReference type="Rhea" id="RHEA:11816"/>
        <dbReference type="ChEBI" id="CHEBI:57634"/>
        <dbReference type="ChEBI" id="CHEBI:58225"/>
        <dbReference type="EC" id="5.3.1.9"/>
    </reaction>
</comment>
<protein>
    <recommendedName>
        <fullName evidence="4">Glucose-6-phosphate isomerase</fullName>
        <ecNumber evidence="4">5.3.1.9</ecNumber>
    </recommendedName>
</protein>
<dbReference type="PANTHER" id="PTHR11469:SF1">
    <property type="entry name" value="GLUCOSE-6-PHOSPHATE ISOMERASE"/>
    <property type="match status" value="1"/>
</dbReference>
<comment type="similarity">
    <text evidence="4">Belongs to the GPI family.</text>
</comment>
<evidence type="ECO:0000313" key="5">
    <source>
        <dbReference type="EMBL" id="TLM91125.1"/>
    </source>
</evidence>
<dbReference type="InterPro" id="IPR046348">
    <property type="entry name" value="SIS_dom_sf"/>
</dbReference>
<dbReference type="Pfam" id="PF00342">
    <property type="entry name" value="PGI"/>
    <property type="match status" value="1"/>
</dbReference>
<dbReference type="EMBL" id="VAJM01000008">
    <property type="protein sequence ID" value="TLM91125.1"/>
    <property type="molecule type" value="Genomic_DNA"/>
</dbReference>
<organism evidence="5 6">
    <name type="scientific">Hymenobacter jeollabukensis</name>
    <dbReference type="NCBI Taxonomy" id="2025313"/>
    <lineage>
        <taxon>Bacteria</taxon>
        <taxon>Pseudomonadati</taxon>
        <taxon>Bacteroidota</taxon>
        <taxon>Cytophagia</taxon>
        <taxon>Cytophagales</taxon>
        <taxon>Hymenobacteraceae</taxon>
        <taxon>Hymenobacter</taxon>
    </lineage>
</organism>
<evidence type="ECO:0000256" key="4">
    <source>
        <dbReference type="RuleBase" id="RU000612"/>
    </source>
</evidence>
<dbReference type="PANTHER" id="PTHR11469">
    <property type="entry name" value="GLUCOSE-6-PHOSPHATE ISOMERASE"/>
    <property type="match status" value="1"/>
</dbReference>
<dbReference type="Proteomes" id="UP000305517">
    <property type="component" value="Unassembled WGS sequence"/>
</dbReference>
<dbReference type="InterPro" id="IPR001672">
    <property type="entry name" value="G6P_Isomerase"/>
</dbReference>
<dbReference type="PROSITE" id="PS51463">
    <property type="entry name" value="P_GLUCOSE_ISOMERASE_3"/>
    <property type="match status" value="1"/>
</dbReference>
<dbReference type="Gene3D" id="3.40.50.10490">
    <property type="entry name" value="Glucose-6-phosphate isomerase like protein, domain 1"/>
    <property type="match status" value="3"/>
</dbReference>
<dbReference type="RefSeq" id="WP_138079308.1">
    <property type="nucleotide sequence ID" value="NZ_VAJM01000008.1"/>
</dbReference>